<dbReference type="Pfam" id="PF00356">
    <property type="entry name" value="LacI"/>
    <property type="match status" value="1"/>
</dbReference>
<keyword evidence="1" id="KW-0805">Transcription regulation</keyword>
<dbReference type="SMART" id="SM00354">
    <property type="entry name" value="HTH_LACI"/>
    <property type="match status" value="1"/>
</dbReference>
<accession>A0ABM9EKN4</accession>
<dbReference type="Gene3D" id="3.40.50.2300">
    <property type="match status" value="2"/>
</dbReference>
<dbReference type="CDD" id="cd06267">
    <property type="entry name" value="PBP1_LacI_sugar_binding-like"/>
    <property type="match status" value="1"/>
</dbReference>
<dbReference type="InterPro" id="IPR046335">
    <property type="entry name" value="LacI/GalR-like_sensor"/>
</dbReference>
<dbReference type="SUPFAM" id="SSF53822">
    <property type="entry name" value="Periplasmic binding protein-like I"/>
    <property type="match status" value="1"/>
</dbReference>
<evidence type="ECO:0000259" key="4">
    <source>
        <dbReference type="PROSITE" id="PS50932"/>
    </source>
</evidence>
<keyword evidence="2" id="KW-0238">DNA-binding</keyword>
<gene>
    <name evidence="5" type="primary">purR_1</name>
    <name evidence="5" type="ORF">BACCIP111895_00279</name>
</gene>
<dbReference type="PANTHER" id="PTHR30146:SF154">
    <property type="entry name" value="TRANSCRIPTION REGULATOR, MEMBER OF GALR FAMILY"/>
    <property type="match status" value="1"/>
</dbReference>
<dbReference type="PRINTS" id="PR00036">
    <property type="entry name" value="HTHLACI"/>
</dbReference>
<evidence type="ECO:0000256" key="1">
    <source>
        <dbReference type="ARBA" id="ARBA00023015"/>
    </source>
</evidence>
<evidence type="ECO:0000256" key="2">
    <source>
        <dbReference type="ARBA" id="ARBA00023125"/>
    </source>
</evidence>
<name>A0ABM9EKN4_9BACI</name>
<dbReference type="RefSeq" id="WP_248733491.1">
    <property type="nucleotide sequence ID" value="NZ_CALBWS010000001.1"/>
</dbReference>
<sequence>MKVSIYDVANLAGVSISTVSRVLNKSGYVSSKTEKKVYDAVEKLNFIPNVIAQNLANNETKLIGLYFTSLPNINVTSSNTYILEFIKGVNEVLIRWGYHLLLINEINDIKKIMSNQCKPQYYSFIKQKRIDGLIIGTTPILCSSFFELLDHKMPMVFIGEKILNHTGLNVYAQYKQYSRDILDYFYDQNHRYINVLSMEKEIMGSVIREFEIEKKDEELKLEHFLSPLNLDSYLDLLGTIFTQKNKPTGLLVEDTSKVQQTINFLNNLNLDAPNDVSIITIEHKFQDGEQCLPAVTSVYVPAYQMAFEATTMLFEYLQGNQDFNKEVIVDSKIIERDSVKSIDRN</sequence>
<comment type="caution">
    <text evidence="5">The sequence shown here is derived from an EMBL/GenBank/DDBJ whole genome shotgun (WGS) entry which is preliminary data.</text>
</comment>
<dbReference type="SUPFAM" id="SSF47413">
    <property type="entry name" value="lambda repressor-like DNA-binding domains"/>
    <property type="match status" value="1"/>
</dbReference>
<dbReference type="Proteomes" id="UP000838308">
    <property type="component" value="Unassembled WGS sequence"/>
</dbReference>
<dbReference type="InterPro" id="IPR010982">
    <property type="entry name" value="Lambda_DNA-bd_dom_sf"/>
</dbReference>
<dbReference type="PROSITE" id="PS00356">
    <property type="entry name" value="HTH_LACI_1"/>
    <property type="match status" value="1"/>
</dbReference>
<evidence type="ECO:0000256" key="3">
    <source>
        <dbReference type="ARBA" id="ARBA00023163"/>
    </source>
</evidence>
<dbReference type="EMBL" id="CALBWS010000001">
    <property type="protein sequence ID" value="CAH2713146.1"/>
    <property type="molecule type" value="Genomic_DNA"/>
</dbReference>
<proteinExistence type="predicted"/>
<evidence type="ECO:0000313" key="5">
    <source>
        <dbReference type="EMBL" id="CAH2713146.1"/>
    </source>
</evidence>
<dbReference type="Pfam" id="PF13377">
    <property type="entry name" value="Peripla_BP_3"/>
    <property type="match status" value="1"/>
</dbReference>
<protein>
    <submittedName>
        <fullName evidence="5">HTH-type transcriptional repressor PurR</fullName>
    </submittedName>
</protein>
<dbReference type="PROSITE" id="PS50932">
    <property type="entry name" value="HTH_LACI_2"/>
    <property type="match status" value="1"/>
</dbReference>
<dbReference type="InterPro" id="IPR000843">
    <property type="entry name" value="HTH_LacI"/>
</dbReference>
<dbReference type="Gene3D" id="1.10.260.40">
    <property type="entry name" value="lambda repressor-like DNA-binding domains"/>
    <property type="match status" value="1"/>
</dbReference>
<reference evidence="5" key="1">
    <citation type="submission" date="2022-04" db="EMBL/GenBank/DDBJ databases">
        <authorList>
            <person name="Criscuolo A."/>
        </authorList>
    </citation>
    <scope>NUCLEOTIDE SEQUENCE</scope>
    <source>
        <strain evidence="5">CIP111895</strain>
    </source>
</reference>
<dbReference type="PANTHER" id="PTHR30146">
    <property type="entry name" value="LACI-RELATED TRANSCRIPTIONAL REPRESSOR"/>
    <property type="match status" value="1"/>
</dbReference>
<evidence type="ECO:0000313" key="6">
    <source>
        <dbReference type="Proteomes" id="UP000838308"/>
    </source>
</evidence>
<dbReference type="InterPro" id="IPR028082">
    <property type="entry name" value="Peripla_BP_I"/>
</dbReference>
<keyword evidence="3" id="KW-0804">Transcription</keyword>
<feature type="domain" description="HTH lacI-type" evidence="4">
    <location>
        <begin position="3"/>
        <end position="57"/>
    </location>
</feature>
<organism evidence="5 6">
    <name type="scientific">Neobacillus rhizosphaerae</name>
    <dbReference type="NCBI Taxonomy" id="2880965"/>
    <lineage>
        <taxon>Bacteria</taxon>
        <taxon>Bacillati</taxon>
        <taxon>Bacillota</taxon>
        <taxon>Bacilli</taxon>
        <taxon>Bacillales</taxon>
        <taxon>Bacillaceae</taxon>
        <taxon>Neobacillus</taxon>
    </lineage>
</organism>
<dbReference type="CDD" id="cd01392">
    <property type="entry name" value="HTH_LacI"/>
    <property type="match status" value="1"/>
</dbReference>
<keyword evidence="6" id="KW-1185">Reference proteome</keyword>